<feature type="transmembrane region" description="Helical" evidence="1">
    <location>
        <begin position="280"/>
        <end position="299"/>
    </location>
</feature>
<dbReference type="EMBL" id="CP159992">
    <property type="protein sequence ID" value="XCP95589.1"/>
    <property type="molecule type" value="Genomic_DNA"/>
</dbReference>
<protein>
    <submittedName>
        <fullName evidence="2">ABC transporter permease</fullName>
    </submittedName>
</protein>
<accession>A0AAU8NGF1</accession>
<feature type="transmembrane region" description="Helical" evidence="1">
    <location>
        <begin position="57"/>
        <end position="80"/>
    </location>
</feature>
<evidence type="ECO:0000313" key="2">
    <source>
        <dbReference type="EMBL" id="XCP95589.1"/>
    </source>
</evidence>
<feature type="transmembrane region" description="Helical" evidence="1">
    <location>
        <begin position="190"/>
        <end position="209"/>
    </location>
</feature>
<gene>
    <name evidence="2" type="ORF">ABXS70_02305</name>
</gene>
<sequence>MDLKLLWKQRRTGFWNGILPYLGYVIQSGVAMVFLFLVIAFSAWYTSFVQNIPAGFPIRWIVLLLLAPLVLLSSYRTYLLPADIVFLRPQEYRMQEYLKNSFVRGVIYKMLGLQLVFLTLWPLYVRADADAKPLGLSILFLLLWKILSSYGAWQELRMVQAGASKGYRVLRWALAVLAVAAWLWQPPLRSLVFLLLLAAVYIAALRVPVKHRVAWERLIQVEQTQAGRVMRTLGWFVDVPSSGQKVSSRRWLSKWGNALPWNAGQAYRYLMTKTFIRTEVFTIVMRLIILGMLLSWWTAGSYFGIGVYLFFLLLTGVQLGVLRRSHSDSFWIMIYPISAESRRTQVLGFIFQLHAITALLMWLPMLAAGMEGLGISGIALGLGILVIALMRRSQGSKWIKEEEEDE</sequence>
<organism evidence="2">
    <name type="scientific">Paenibacillus sp. AN1007</name>
    <dbReference type="NCBI Taxonomy" id="3151385"/>
    <lineage>
        <taxon>Bacteria</taxon>
        <taxon>Bacillati</taxon>
        <taxon>Bacillota</taxon>
        <taxon>Bacilli</taxon>
        <taxon>Bacillales</taxon>
        <taxon>Paenibacillaceae</taxon>
        <taxon>Paenibacillus</taxon>
    </lineage>
</organism>
<dbReference type="RefSeq" id="WP_342552656.1">
    <property type="nucleotide sequence ID" value="NZ_CP159992.1"/>
</dbReference>
<dbReference type="GO" id="GO:0016020">
    <property type="term" value="C:membrane"/>
    <property type="evidence" value="ECO:0007669"/>
    <property type="project" value="InterPro"/>
</dbReference>
<keyword evidence="1" id="KW-0812">Transmembrane</keyword>
<feature type="transmembrane region" description="Helical" evidence="1">
    <location>
        <begin position="165"/>
        <end position="184"/>
    </location>
</feature>
<dbReference type="PIRSF" id="PIRSF037259">
    <property type="entry name" value="EcsB_ABC"/>
    <property type="match status" value="1"/>
</dbReference>
<proteinExistence type="predicted"/>
<feature type="transmembrane region" description="Helical" evidence="1">
    <location>
        <begin position="21"/>
        <end position="45"/>
    </location>
</feature>
<dbReference type="Pfam" id="PF05975">
    <property type="entry name" value="EcsB"/>
    <property type="match status" value="1"/>
</dbReference>
<feature type="transmembrane region" description="Helical" evidence="1">
    <location>
        <begin position="373"/>
        <end position="390"/>
    </location>
</feature>
<reference evidence="2" key="1">
    <citation type="submission" date="2024-05" db="EMBL/GenBank/DDBJ databases">
        <title>Draft genome assemblies of 36 bacteria isolated from hibernating arctic ground squirrels.</title>
        <authorList>
            <person name="McKee H."/>
            <person name="Mullen L."/>
            <person name="Drown D.M."/>
            <person name="Duddleston K.N."/>
        </authorList>
    </citation>
    <scope>NUCLEOTIDE SEQUENCE</scope>
    <source>
        <strain evidence="2">AN1007</strain>
    </source>
</reference>
<feature type="transmembrane region" description="Helical" evidence="1">
    <location>
        <begin position="134"/>
        <end position="153"/>
    </location>
</feature>
<feature type="transmembrane region" description="Helical" evidence="1">
    <location>
        <begin position="305"/>
        <end position="325"/>
    </location>
</feature>
<name>A0AAU8NGF1_9BACL</name>
<feature type="transmembrane region" description="Helical" evidence="1">
    <location>
        <begin position="101"/>
        <end position="122"/>
    </location>
</feature>
<evidence type="ECO:0000256" key="1">
    <source>
        <dbReference type="SAM" id="Phobius"/>
    </source>
</evidence>
<feature type="transmembrane region" description="Helical" evidence="1">
    <location>
        <begin position="346"/>
        <end position="367"/>
    </location>
</feature>
<dbReference type="InterPro" id="IPR010288">
    <property type="entry name" value="EcsB_ABC"/>
</dbReference>
<keyword evidence="1" id="KW-0472">Membrane</keyword>
<dbReference type="AlphaFoldDB" id="A0AAU8NGF1"/>
<keyword evidence="1" id="KW-1133">Transmembrane helix</keyword>